<evidence type="ECO:0000313" key="4">
    <source>
        <dbReference type="EMBL" id="KIH92155.1"/>
    </source>
</evidence>
<dbReference type="PANTHER" id="PTHR46052">
    <property type="entry name" value="PHOSDUCIN-LIKE PROTEIN"/>
    <property type="match status" value="1"/>
</dbReference>
<dbReference type="CDD" id="cd02987">
    <property type="entry name" value="Phd_like_Phd"/>
    <property type="match status" value="1"/>
</dbReference>
<dbReference type="InterPro" id="IPR051499">
    <property type="entry name" value="Phosducin-like_reg"/>
</dbReference>
<protein>
    <submittedName>
        <fullName evidence="4">Phosducin</fullName>
    </submittedName>
</protein>
<evidence type="ECO:0000259" key="3">
    <source>
        <dbReference type="Pfam" id="PF02114"/>
    </source>
</evidence>
<dbReference type="HOGENOM" id="CLU_053880_1_0_1"/>
<evidence type="ECO:0000256" key="1">
    <source>
        <dbReference type="ARBA" id="ARBA00009686"/>
    </source>
</evidence>
<evidence type="ECO:0000256" key="2">
    <source>
        <dbReference type="SAM" id="MobiDB-lite"/>
    </source>
</evidence>
<dbReference type="Proteomes" id="UP000031575">
    <property type="component" value="Unassembled WGS sequence"/>
</dbReference>
<feature type="compositionally biased region" description="Polar residues" evidence="2">
    <location>
        <begin position="1"/>
        <end position="20"/>
    </location>
</feature>
<dbReference type="SUPFAM" id="SSF52833">
    <property type="entry name" value="Thioredoxin-like"/>
    <property type="match status" value="1"/>
</dbReference>
<dbReference type="VEuPathDB" id="FungiDB:SPBR_03046"/>
<dbReference type="InterPro" id="IPR036249">
    <property type="entry name" value="Thioredoxin-like_sf"/>
</dbReference>
<feature type="region of interest" description="Disordered" evidence="2">
    <location>
        <begin position="132"/>
        <end position="153"/>
    </location>
</feature>
<dbReference type="InterPro" id="IPR024253">
    <property type="entry name" value="Phosducin_thioredoxin-like_dom"/>
</dbReference>
<keyword evidence="5" id="KW-1185">Reference proteome</keyword>
<accession>A0A0C2IZL2</accession>
<proteinExistence type="inferred from homology"/>
<feature type="compositionally biased region" description="Acidic residues" evidence="2">
    <location>
        <begin position="141"/>
        <end position="150"/>
    </location>
</feature>
<dbReference type="GO" id="GO:0008277">
    <property type="term" value="P:regulation of G protein-coupled receptor signaling pathway"/>
    <property type="evidence" value="ECO:0007669"/>
    <property type="project" value="InterPro"/>
</dbReference>
<dbReference type="AlphaFoldDB" id="A0A0C2IZL2"/>
<dbReference type="Pfam" id="PF02114">
    <property type="entry name" value="Phosducin"/>
    <property type="match status" value="1"/>
</dbReference>
<comment type="caution">
    <text evidence="4">The sequence shown here is derived from an EMBL/GenBank/DDBJ whole genome shotgun (WGS) entry which is preliminary data.</text>
</comment>
<evidence type="ECO:0000313" key="5">
    <source>
        <dbReference type="Proteomes" id="UP000031575"/>
    </source>
</evidence>
<dbReference type="RefSeq" id="XP_040620165.1">
    <property type="nucleotide sequence ID" value="XM_040761349.1"/>
</dbReference>
<comment type="similarity">
    <text evidence="1">Belongs to the phosducin family.</text>
</comment>
<feature type="compositionally biased region" description="Basic and acidic residues" evidence="2">
    <location>
        <begin position="22"/>
        <end position="35"/>
    </location>
</feature>
<gene>
    <name evidence="4" type="ORF">SPBR_03046</name>
</gene>
<sequence>MSQTEAQAEFQQLVDKSSQGSDEDRHLHPEDRLAFKQEAASTGIDDVDEEEQYRVKQIDAAMRMPSHSAAGADTYGYNLPPASFDSGRATGVKGVIADARNYELARKATFMNRVRSARRSVFGLGHVSNDSVDNDKKSDLSSEEDEDEESFLAQWRDSRRRELEGDARPGAHIRTRRTSPSVRLYGRLDSVDALGYLDAIEKVGRETVVVVFVYDDECQVSSAIEQALRPLVSAFPAVHFVKVHYDDIEFDNAAVPAILAYRNQGDLFANLTGLIEMLPGEDKDDDDAFSSENLQKLLHSKDIL</sequence>
<dbReference type="Gene3D" id="3.40.30.10">
    <property type="entry name" value="Glutaredoxin"/>
    <property type="match status" value="1"/>
</dbReference>
<dbReference type="GeneID" id="63676270"/>
<dbReference type="PANTHER" id="PTHR46052:SF1">
    <property type="entry name" value="PHOSDUCIN-LIKE PROTEIN"/>
    <property type="match status" value="1"/>
</dbReference>
<feature type="region of interest" description="Disordered" evidence="2">
    <location>
        <begin position="1"/>
        <end position="49"/>
    </location>
</feature>
<dbReference type="InterPro" id="IPR001200">
    <property type="entry name" value="Phosducin"/>
</dbReference>
<name>A0A0C2IZL2_9PEZI</name>
<organism evidence="4 5">
    <name type="scientific">Sporothrix brasiliensis 5110</name>
    <dbReference type="NCBI Taxonomy" id="1398154"/>
    <lineage>
        <taxon>Eukaryota</taxon>
        <taxon>Fungi</taxon>
        <taxon>Dikarya</taxon>
        <taxon>Ascomycota</taxon>
        <taxon>Pezizomycotina</taxon>
        <taxon>Sordariomycetes</taxon>
        <taxon>Sordariomycetidae</taxon>
        <taxon>Ophiostomatales</taxon>
        <taxon>Ophiostomataceae</taxon>
        <taxon>Sporothrix</taxon>
    </lineage>
</organism>
<dbReference type="EMBL" id="AWTV01000006">
    <property type="protein sequence ID" value="KIH92155.1"/>
    <property type="molecule type" value="Genomic_DNA"/>
</dbReference>
<feature type="domain" description="Phosducin" evidence="3">
    <location>
        <begin position="144"/>
        <end position="280"/>
    </location>
</feature>
<reference evidence="4 5" key="1">
    <citation type="journal article" date="2014" name="BMC Genomics">
        <title>Comparative genomics of the major fungal agents of human and animal Sporotrichosis: Sporothrix schenckii and Sporothrix brasiliensis.</title>
        <authorList>
            <person name="Teixeira M.M."/>
            <person name="de Almeida L.G."/>
            <person name="Kubitschek-Barreira P."/>
            <person name="Alves F.L."/>
            <person name="Kioshima E.S."/>
            <person name="Abadio A.K."/>
            <person name="Fernandes L."/>
            <person name="Derengowski L.S."/>
            <person name="Ferreira K.S."/>
            <person name="Souza R.C."/>
            <person name="Ruiz J.C."/>
            <person name="de Andrade N.C."/>
            <person name="Paes H.C."/>
            <person name="Nicola A.M."/>
            <person name="Albuquerque P."/>
            <person name="Gerber A.L."/>
            <person name="Martins V.P."/>
            <person name="Peconick L.D."/>
            <person name="Neto A.V."/>
            <person name="Chaucanez C.B."/>
            <person name="Silva P.A."/>
            <person name="Cunha O.L."/>
            <person name="de Oliveira F.F."/>
            <person name="dos Santos T.C."/>
            <person name="Barros A.L."/>
            <person name="Soares M.A."/>
            <person name="de Oliveira L.M."/>
            <person name="Marini M.M."/>
            <person name="Villalobos-Duno H."/>
            <person name="Cunha M.M."/>
            <person name="de Hoog S."/>
            <person name="da Silveira J.F."/>
            <person name="Henrissat B."/>
            <person name="Nino-Vega G.A."/>
            <person name="Cisalpino P.S."/>
            <person name="Mora-Montes H.M."/>
            <person name="Almeida S.R."/>
            <person name="Stajich J.E."/>
            <person name="Lopes-Bezerra L.M."/>
            <person name="Vasconcelos A.T."/>
            <person name="Felipe M.S."/>
        </authorList>
    </citation>
    <scope>NUCLEOTIDE SEQUENCE [LARGE SCALE GENOMIC DNA]</scope>
    <source>
        <strain evidence="4 5">5110</strain>
    </source>
</reference>
<dbReference type="OrthoDB" id="70588at2759"/>